<dbReference type="InterPro" id="IPR043519">
    <property type="entry name" value="NT_sf"/>
</dbReference>
<reference evidence="1 2" key="1">
    <citation type="journal article" date="2019" name="Int. J. Syst. Evol. Microbiol.">
        <title>The Global Catalogue of Microorganisms (GCM) 10K type strain sequencing project: providing services to taxonomists for standard genome sequencing and annotation.</title>
        <authorList>
            <consortium name="The Broad Institute Genomics Platform"/>
            <consortium name="The Broad Institute Genome Sequencing Center for Infectious Disease"/>
            <person name="Wu L."/>
            <person name="Ma J."/>
        </authorList>
    </citation>
    <scope>NUCLEOTIDE SEQUENCE [LARGE SCALE GENOMIC DNA]</scope>
    <source>
        <strain evidence="1 2">JCM 14307</strain>
    </source>
</reference>
<name>A0ABN2IWY9_9ACTN</name>
<dbReference type="InterPro" id="IPR007344">
    <property type="entry name" value="GrpB/CoaE"/>
</dbReference>
<gene>
    <name evidence="1" type="ORF">GCM10009745_72190</name>
</gene>
<protein>
    <recommendedName>
        <fullName evidence="3">GrpB family protein</fullName>
    </recommendedName>
</protein>
<comment type="caution">
    <text evidence="1">The sequence shown here is derived from an EMBL/GenBank/DDBJ whole genome shotgun (WGS) entry which is preliminary data.</text>
</comment>
<dbReference type="Proteomes" id="UP001500280">
    <property type="component" value="Unassembled WGS sequence"/>
</dbReference>
<dbReference type="SUPFAM" id="SSF81301">
    <property type="entry name" value="Nucleotidyltransferase"/>
    <property type="match status" value="1"/>
</dbReference>
<proteinExistence type="predicted"/>
<evidence type="ECO:0008006" key="3">
    <source>
        <dbReference type="Google" id="ProtNLM"/>
    </source>
</evidence>
<accession>A0ABN2IWY9</accession>
<dbReference type="Pfam" id="PF04229">
    <property type="entry name" value="GrpB"/>
    <property type="match status" value="1"/>
</dbReference>
<keyword evidence="2" id="KW-1185">Reference proteome</keyword>
<dbReference type="Gene3D" id="3.30.460.10">
    <property type="entry name" value="Beta Polymerase, domain 2"/>
    <property type="match status" value="1"/>
</dbReference>
<organism evidence="1 2">
    <name type="scientific">Kribbella yunnanensis</name>
    <dbReference type="NCBI Taxonomy" id="190194"/>
    <lineage>
        <taxon>Bacteria</taxon>
        <taxon>Bacillati</taxon>
        <taxon>Actinomycetota</taxon>
        <taxon>Actinomycetes</taxon>
        <taxon>Propionibacteriales</taxon>
        <taxon>Kribbellaceae</taxon>
        <taxon>Kribbella</taxon>
    </lineage>
</organism>
<dbReference type="PANTHER" id="PTHR34822:SF1">
    <property type="entry name" value="GRPB FAMILY PROTEIN"/>
    <property type="match status" value="1"/>
</dbReference>
<evidence type="ECO:0000313" key="1">
    <source>
        <dbReference type="EMBL" id="GAA1713445.1"/>
    </source>
</evidence>
<dbReference type="EMBL" id="BAAANF010000023">
    <property type="protein sequence ID" value="GAA1713445.1"/>
    <property type="molecule type" value="Genomic_DNA"/>
</dbReference>
<dbReference type="PANTHER" id="PTHR34822">
    <property type="entry name" value="GRPB DOMAIN PROTEIN (AFU_ORTHOLOGUE AFUA_1G01530)"/>
    <property type="match status" value="1"/>
</dbReference>
<evidence type="ECO:0000313" key="2">
    <source>
        <dbReference type="Proteomes" id="UP001500280"/>
    </source>
</evidence>
<sequence length="70" mass="7685">MVGAKFEVEHIGSTALPGLVAKPVIDIAARVEELDALVAWDGRLAELRFAYELERLKTCGEWAMASCRLP</sequence>